<evidence type="ECO:0000259" key="4">
    <source>
        <dbReference type="Pfam" id="PF03486"/>
    </source>
</evidence>
<dbReference type="Pfam" id="PF03486">
    <property type="entry name" value="HI0933_like"/>
    <property type="match status" value="1"/>
</dbReference>
<dbReference type="SUPFAM" id="SSF160996">
    <property type="entry name" value="HI0933 insert domain-like"/>
    <property type="match status" value="1"/>
</dbReference>
<keyword evidence="2" id="KW-0285">Flavoprotein</keyword>
<evidence type="ECO:0000259" key="5">
    <source>
        <dbReference type="Pfam" id="PF22780"/>
    </source>
</evidence>
<dbReference type="InterPro" id="IPR055178">
    <property type="entry name" value="RsdA/BaiN/AoA(So)-like_dom"/>
</dbReference>
<comment type="caution">
    <text evidence="6">The sequence shown here is derived from an EMBL/GenBank/DDBJ whole genome shotgun (WGS) entry which is preliminary data.</text>
</comment>
<dbReference type="AlphaFoldDB" id="A0A840UHF2"/>
<dbReference type="InterPro" id="IPR004792">
    <property type="entry name" value="BaiN-like"/>
</dbReference>
<dbReference type="InterPro" id="IPR057661">
    <property type="entry name" value="RsdA/BaiN/AoA(So)_Rossmann"/>
</dbReference>
<evidence type="ECO:0000256" key="1">
    <source>
        <dbReference type="ARBA" id="ARBA00001974"/>
    </source>
</evidence>
<gene>
    <name evidence="6" type="ORF">HNR32_001696</name>
</gene>
<dbReference type="InterPro" id="IPR036188">
    <property type="entry name" value="FAD/NAD-bd_sf"/>
</dbReference>
<feature type="domain" description="RsdA/BaiN/AoA(So)-like Rossmann fold-like" evidence="4">
    <location>
        <begin position="3"/>
        <end position="407"/>
    </location>
</feature>
<dbReference type="Gene3D" id="1.10.8.260">
    <property type="entry name" value="HI0933 insert domain-like"/>
    <property type="match status" value="1"/>
</dbReference>
<dbReference type="PANTHER" id="PTHR42887:SF2">
    <property type="entry name" value="OS12G0638800 PROTEIN"/>
    <property type="match status" value="1"/>
</dbReference>
<evidence type="ECO:0000256" key="2">
    <source>
        <dbReference type="ARBA" id="ARBA00022630"/>
    </source>
</evidence>
<proteinExistence type="predicted"/>
<sequence length="412" mass="45276">MKNIIIVGAGAAGLIAAITAAQNGAKVTLLEQKDRIGRKLMITGKGRCNITNTADKNTFIKNIPGNGKFLYSAFDSFFNEETVELFNNIGVPTKVERGGRVFPQSDSAVDVVDRLKEKLYELDVNLRLNTKVTKLIIKDAKLTGIQTIHNEILQADAVIMTAGGASYPLTGSDGSGFVLAQQAGHTIKDLTPSLVPLESDIPWVKTLQGLSLRNVRLTVFIDNKKSEDVFGEMMFTHFGVTGPLILSVSRKIAMALKKNKDVYLSINLKPALTPEQIDARIQRDFIKYTKKQIKNAMVDLLPHKMIPIILDLAYIDGNKQVNDFTKKERMQLVEILRNLPVDVTKTRPLAEAIVTCGGVNVKELNPKTMQSKLIDNLYFAGEIIDVDGYTGGFNLQAAFSMGYVAAMAVTQE</sequence>
<dbReference type="InterPro" id="IPR023166">
    <property type="entry name" value="BaiN-like_dom_sf"/>
</dbReference>
<dbReference type="Gene3D" id="2.40.30.10">
    <property type="entry name" value="Translation factors"/>
    <property type="match status" value="1"/>
</dbReference>
<dbReference type="Gene3D" id="3.50.50.60">
    <property type="entry name" value="FAD/NAD(P)-binding domain"/>
    <property type="match status" value="1"/>
</dbReference>
<evidence type="ECO:0000313" key="6">
    <source>
        <dbReference type="EMBL" id="MBB5336546.1"/>
    </source>
</evidence>
<dbReference type="SUPFAM" id="SSF51905">
    <property type="entry name" value="FAD/NAD(P)-binding domain"/>
    <property type="match status" value="1"/>
</dbReference>
<dbReference type="NCBIfam" id="TIGR00275">
    <property type="entry name" value="aminoacetone oxidase family FAD-binding enzyme"/>
    <property type="match status" value="1"/>
</dbReference>
<dbReference type="Pfam" id="PF22780">
    <property type="entry name" value="HI0933_like_1st"/>
    <property type="match status" value="1"/>
</dbReference>
<organism evidence="6 7">
    <name type="scientific">Pectinatus brassicae</name>
    <dbReference type="NCBI Taxonomy" id="862415"/>
    <lineage>
        <taxon>Bacteria</taxon>
        <taxon>Bacillati</taxon>
        <taxon>Bacillota</taxon>
        <taxon>Negativicutes</taxon>
        <taxon>Selenomonadales</taxon>
        <taxon>Selenomonadaceae</taxon>
        <taxon>Pectinatus</taxon>
    </lineage>
</organism>
<feature type="domain" description="RsdA/BaiN/AoA(So)-like insert" evidence="5">
    <location>
        <begin position="192"/>
        <end position="354"/>
    </location>
</feature>
<protein>
    <submittedName>
        <fullName evidence="6">Uncharacterized protein</fullName>
    </submittedName>
</protein>
<dbReference type="EMBL" id="JACHFH010000019">
    <property type="protein sequence ID" value="MBB5336546.1"/>
    <property type="molecule type" value="Genomic_DNA"/>
</dbReference>
<dbReference type="RefSeq" id="WP_183861572.1">
    <property type="nucleotide sequence ID" value="NZ_JACHFH010000019.1"/>
</dbReference>
<evidence type="ECO:0000313" key="7">
    <source>
        <dbReference type="Proteomes" id="UP000559117"/>
    </source>
</evidence>
<dbReference type="Proteomes" id="UP000559117">
    <property type="component" value="Unassembled WGS sequence"/>
</dbReference>
<keyword evidence="3" id="KW-0274">FAD</keyword>
<dbReference type="PRINTS" id="PR00368">
    <property type="entry name" value="FADPNR"/>
</dbReference>
<reference evidence="6 7" key="1">
    <citation type="submission" date="2020-08" db="EMBL/GenBank/DDBJ databases">
        <title>Genomic Encyclopedia of Type Strains, Phase IV (KMG-IV): sequencing the most valuable type-strain genomes for metagenomic binning, comparative biology and taxonomic classification.</title>
        <authorList>
            <person name="Goeker M."/>
        </authorList>
    </citation>
    <scope>NUCLEOTIDE SEQUENCE [LARGE SCALE GENOMIC DNA]</scope>
    <source>
        <strain evidence="6 7">DSM 24661</strain>
    </source>
</reference>
<dbReference type="PANTHER" id="PTHR42887">
    <property type="entry name" value="OS12G0638800 PROTEIN"/>
    <property type="match status" value="1"/>
</dbReference>
<name>A0A840UHF2_9FIRM</name>
<keyword evidence="7" id="KW-1185">Reference proteome</keyword>
<comment type="cofactor">
    <cofactor evidence="1">
        <name>FAD</name>
        <dbReference type="ChEBI" id="CHEBI:57692"/>
    </cofactor>
</comment>
<evidence type="ECO:0000256" key="3">
    <source>
        <dbReference type="ARBA" id="ARBA00022827"/>
    </source>
</evidence>
<accession>A0A840UHF2</accession>